<feature type="compositionally biased region" description="Polar residues" evidence="1">
    <location>
        <begin position="288"/>
        <end position="302"/>
    </location>
</feature>
<reference evidence="4" key="1">
    <citation type="journal article" date="2015" name="BMC Genomics">
        <title>Genomic and transcriptomic analysis of the endophytic fungus Pestalotiopsis fici reveals its lifestyle and high potential for synthesis of natural products.</title>
        <authorList>
            <person name="Wang X."/>
            <person name="Zhang X."/>
            <person name="Liu L."/>
            <person name="Xiang M."/>
            <person name="Wang W."/>
            <person name="Sun X."/>
            <person name="Che Y."/>
            <person name="Guo L."/>
            <person name="Liu G."/>
            <person name="Guo L."/>
            <person name="Wang C."/>
            <person name="Yin W.B."/>
            <person name="Stadler M."/>
            <person name="Zhang X."/>
            <person name="Liu X."/>
        </authorList>
    </citation>
    <scope>NUCLEOTIDE SEQUENCE [LARGE SCALE GENOMIC DNA]</scope>
    <source>
        <strain evidence="4">W106-1 / CGMCC3.15140</strain>
    </source>
</reference>
<feature type="transmembrane region" description="Helical" evidence="2">
    <location>
        <begin position="221"/>
        <end position="244"/>
    </location>
</feature>
<gene>
    <name evidence="3" type="ORF">PFICI_12811</name>
</gene>
<keyword evidence="2" id="KW-0472">Membrane</keyword>
<evidence type="ECO:0000313" key="4">
    <source>
        <dbReference type="Proteomes" id="UP000030651"/>
    </source>
</evidence>
<evidence type="ECO:0000313" key="3">
    <source>
        <dbReference type="EMBL" id="ETS75867.1"/>
    </source>
</evidence>
<sequence>MSYTTPPITSTTIYGAVETYSAQQAAPALLTRFTPPDQCSTEWYWDTGVLRSSSTAFSDSSHNTAWSTCQPYSATGATYSAGICPYKSEFKSVTQVSWDGVSSSYYVGACCASTASYDTYTSGDSTGLYGCIATVTSTTVAATMVQENDEPTVVSSAGPITIIAEPLFMVWHESDTTLHAASDASSLFAAMNMAMPSETVTASPTPSMATAAPEPGLGQTAVIGIAVGFGVCGLIIAGLAYFAFIRLRKRKADDANPDNTPAQRSPGAGAQAWKDGAVYANELQIQTPNTMDKTHSFSNLHNGESAYMRGGQSPPASASNQDKDDNIFVVEQKMLLR</sequence>
<dbReference type="Proteomes" id="UP000030651">
    <property type="component" value="Unassembled WGS sequence"/>
</dbReference>
<dbReference type="AlphaFoldDB" id="W3WRU8"/>
<dbReference type="GeneID" id="19277824"/>
<keyword evidence="2" id="KW-0812">Transmembrane</keyword>
<protein>
    <submittedName>
        <fullName evidence="3">Uncharacterized protein</fullName>
    </submittedName>
</protein>
<dbReference type="RefSeq" id="XP_007839583.1">
    <property type="nucleotide sequence ID" value="XM_007841392.1"/>
</dbReference>
<dbReference type="EMBL" id="KI912118">
    <property type="protein sequence ID" value="ETS75867.1"/>
    <property type="molecule type" value="Genomic_DNA"/>
</dbReference>
<evidence type="ECO:0000256" key="1">
    <source>
        <dbReference type="SAM" id="MobiDB-lite"/>
    </source>
</evidence>
<organism evidence="3 4">
    <name type="scientific">Pestalotiopsis fici (strain W106-1 / CGMCC3.15140)</name>
    <dbReference type="NCBI Taxonomy" id="1229662"/>
    <lineage>
        <taxon>Eukaryota</taxon>
        <taxon>Fungi</taxon>
        <taxon>Dikarya</taxon>
        <taxon>Ascomycota</taxon>
        <taxon>Pezizomycotina</taxon>
        <taxon>Sordariomycetes</taxon>
        <taxon>Xylariomycetidae</taxon>
        <taxon>Amphisphaeriales</taxon>
        <taxon>Sporocadaceae</taxon>
        <taxon>Pestalotiopsis</taxon>
    </lineage>
</organism>
<feature type="region of interest" description="Disordered" evidence="1">
    <location>
        <begin position="288"/>
        <end position="324"/>
    </location>
</feature>
<name>W3WRU8_PESFW</name>
<accession>W3WRU8</accession>
<keyword evidence="4" id="KW-1185">Reference proteome</keyword>
<dbReference type="HOGENOM" id="CLU_824148_0_0_1"/>
<dbReference type="InParanoid" id="W3WRU8"/>
<dbReference type="OrthoDB" id="4743684at2759"/>
<dbReference type="KEGG" id="pfy:PFICI_12811"/>
<proteinExistence type="predicted"/>
<evidence type="ECO:0000256" key="2">
    <source>
        <dbReference type="SAM" id="Phobius"/>
    </source>
</evidence>
<keyword evidence="2" id="KW-1133">Transmembrane helix</keyword>